<dbReference type="Pfam" id="PF05185">
    <property type="entry name" value="PRMT5"/>
    <property type="match status" value="1"/>
</dbReference>
<feature type="domain" description="PRMT5 arginine-N-methyltransferase" evidence="6">
    <location>
        <begin position="452"/>
        <end position="615"/>
    </location>
</feature>
<dbReference type="Pfam" id="PF17286">
    <property type="entry name" value="PRMT5_C"/>
    <property type="match status" value="1"/>
</dbReference>
<dbReference type="InterPro" id="IPR029063">
    <property type="entry name" value="SAM-dependent_MTases_sf"/>
</dbReference>
<reference evidence="9 10" key="1">
    <citation type="submission" date="2014-05" db="EMBL/GenBank/DDBJ databases">
        <title>Draft genome sequence of a rare smut relative, Tilletiaria anomala UBC 951.</title>
        <authorList>
            <consortium name="DOE Joint Genome Institute"/>
            <person name="Toome M."/>
            <person name="Kuo A."/>
            <person name="Henrissat B."/>
            <person name="Lipzen A."/>
            <person name="Tritt A."/>
            <person name="Yoshinaga Y."/>
            <person name="Zane M."/>
            <person name="Barry K."/>
            <person name="Grigoriev I.V."/>
            <person name="Spatafora J.W."/>
            <person name="Aimea M.C."/>
        </authorList>
    </citation>
    <scope>NUCLEOTIDE SEQUENCE [LARGE SCALE GENOMIC DNA]</scope>
    <source>
        <strain evidence="9 10">UBC 951</strain>
    </source>
</reference>
<comment type="caution">
    <text evidence="9">The sequence shown here is derived from an EMBL/GenBank/DDBJ whole genome shotgun (WGS) entry which is preliminary data.</text>
</comment>
<evidence type="ECO:0000256" key="1">
    <source>
        <dbReference type="ARBA" id="ARBA00022603"/>
    </source>
</evidence>
<dbReference type="Proteomes" id="UP000027361">
    <property type="component" value="Unassembled WGS sequence"/>
</dbReference>
<dbReference type="STRING" id="1037660.A0A066WAG8"/>
<dbReference type="GO" id="GO:0016274">
    <property type="term" value="F:protein-arginine N-methyltransferase activity"/>
    <property type="evidence" value="ECO:0007669"/>
    <property type="project" value="InterPro"/>
</dbReference>
<evidence type="ECO:0000256" key="5">
    <source>
        <dbReference type="SAM" id="MobiDB-lite"/>
    </source>
</evidence>
<keyword evidence="3 4" id="KW-0949">S-adenosyl-L-methionine</keyword>
<feature type="compositionally biased region" description="Low complexity" evidence="5">
    <location>
        <begin position="836"/>
        <end position="852"/>
    </location>
</feature>
<dbReference type="PANTHER" id="PTHR10738:SF0">
    <property type="entry name" value="PROTEIN ARGININE N-METHYLTRANSFERASE 5"/>
    <property type="match status" value="1"/>
</dbReference>
<accession>A0A066WAG8</accession>
<feature type="region of interest" description="Disordered" evidence="5">
    <location>
        <begin position="146"/>
        <end position="167"/>
    </location>
</feature>
<dbReference type="Gene3D" id="2.70.160.11">
    <property type="entry name" value="Hnrnp arginine n-methyltransferase1"/>
    <property type="match status" value="1"/>
</dbReference>
<proteinExistence type="predicted"/>
<dbReference type="InterPro" id="IPR035248">
    <property type="entry name" value="PRMT5_C"/>
</dbReference>
<sequence>MPMPQEDTPTASGSSTTLPVAYHVPNAALAFNTYAAARQAAATHLRRPTIPHPSGLETLEEVSHVNALHLATGRSPTGLGRAAQLGADVDKAADEALSNLPPCQRCLALARSEGYNIIAIDLTNKRWKERWERLCLDNGSIDTTGAGSDDGTGLVRSSSRGTLAPGPTTAAWTLQEAEEWRKAPAFNRAEVNITRVEESEGVVAILSQWIELDAIDEGVRLDSEIALQQEVAYASHIGISHVILPPPSSDPERRVFLPDYARAVANCVIAASAGTAPPAGQWITLSVHLPVSSPYEVARKLAKVRNSGGAANTSASISSQTAGSAIRVDDDWAWDTWNVIQQACAYSNRVQLTLDLAYPLPGPSALSRWASEPVSALFLPSTTFLANAKGFPVLSKAAQTLLKAMMKRRPAVILSEVDSPPVQHTRGGSNAYLQYIRHLEKTMPADTPIDIFAKGYSDWLQAPLQPLMDNLESSTYEVFERDPIKYALYEEAVFNALQARVQGGYSSTSIWVCGAGRGPLVARCIAAAKRARARVKITALEKNANALVVLQEKQALEWGADLVTVLYGDMRTMAIPKEKADIVVSELLGSFGDNELSPECLDGAMRFLKPSGISIPASYSSFLTPISSAKLYAEVMGHGSNANTTEAQKLKACETPYVVLFQAVSYLAGKGGRGSWDSVQASWAFQHGPADVASPVCDAQGLPLTNAHNVRTSSHTFHIPQAGLCHGFAGYFEANLYGDVNMSIHPDFSRHSKDMLSWFPIFFPLREPLYLPAGSELDIHLWRMSSARKVWYEWYAEVYMPLPLAFASGMLPASQTSATSAASSDTVHGGLPHGPTSSSEGATAATTAASSENGHANFQNAPATPSLLSVHQTNSRPQSFAASASADGIVRIKTGMSSLMNPGGRSSWIGL</sequence>
<dbReference type="AlphaFoldDB" id="A0A066WAG8"/>
<dbReference type="PROSITE" id="PS51678">
    <property type="entry name" value="SAM_MT_PRMT"/>
    <property type="match status" value="1"/>
</dbReference>
<dbReference type="Gene3D" id="3.20.20.150">
    <property type="entry name" value="Divalent-metal-dependent TIM barrel enzymes"/>
    <property type="match status" value="1"/>
</dbReference>
<dbReference type="Pfam" id="PF17285">
    <property type="entry name" value="PRMT5_TIM"/>
    <property type="match status" value="1"/>
</dbReference>
<dbReference type="RefSeq" id="XP_013243957.1">
    <property type="nucleotide sequence ID" value="XM_013388503.1"/>
</dbReference>
<organism evidence="9 10">
    <name type="scientific">Tilletiaria anomala (strain ATCC 24038 / CBS 436.72 / UBC 951)</name>
    <dbReference type="NCBI Taxonomy" id="1037660"/>
    <lineage>
        <taxon>Eukaryota</taxon>
        <taxon>Fungi</taxon>
        <taxon>Dikarya</taxon>
        <taxon>Basidiomycota</taxon>
        <taxon>Ustilaginomycotina</taxon>
        <taxon>Exobasidiomycetes</taxon>
        <taxon>Georgefischeriales</taxon>
        <taxon>Tilletiariaceae</taxon>
        <taxon>Tilletiaria</taxon>
    </lineage>
</organism>
<keyword evidence="1 4" id="KW-0489">Methyltransferase</keyword>
<evidence type="ECO:0000259" key="6">
    <source>
        <dbReference type="Pfam" id="PF05185"/>
    </source>
</evidence>
<protein>
    <submittedName>
        <fullName evidence="9">PRMT5-domain-containing protein</fullName>
    </submittedName>
</protein>
<feature type="compositionally biased region" description="Polar residues" evidence="5">
    <location>
        <begin position="853"/>
        <end position="862"/>
    </location>
</feature>
<dbReference type="GO" id="GO:0032259">
    <property type="term" value="P:methylation"/>
    <property type="evidence" value="ECO:0007669"/>
    <property type="project" value="UniProtKB-KW"/>
</dbReference>
<evidence type="ECO:0000313" key="10">
    <source>
        <dbReference type="Proteomes" id="UP000027361"/>
    </source>
</evidence>
<dbReference type="GO" id="GO:0005829">
    <property type="term" value="C:cytosol"/>
    <property type="evidence" value="ECO:0007669"/>
    <property type="project" value="TreeGrafter"/>
</dbReference>
<dbReference type="OrthoDB" id="1368803at2759"/>
<dbReference type="PANTHER" id="PTHR10738">
    <property type="entry name" value="PROTEIN ARGININE N-METHYLTRANSFERASE 5"/>
    <property type="match status" value="1"/>
</dbReference>
<evidence type="ECO:0000259" key="7">
    <source>
        <dbReference type="Pfam" id="PF17285"/>
    </source>
</evidence>
<dbReference type="InterPro" id="IPR035075">
    <property type="entry name" value="PRMT5"/>
</dbReference>
<dbReference type="InParanoid" id="A0A066WAG8"/>
<evidence type="ECO:0000256" key="3">
    <source>
        <dbReference type="ARBA" id="ARBA00022691"/>
    </source>
</evidence>
<dbReference type="GO" id="GO:0006355">
    <property type="term" value="P:regulation of DNA-templated transcription"/>
    <property type="evidence" value="ECO:0007669"/>
    <property type="project" value="TreeGrafter"/>
</dbReference>
<feature type="domain" description="PRMT5 TIM barrel" evidence="7">
    <location>
        <begin position="114"/>
        <end position="441"/>
    </location>
</feature>
<keyword evidence="10" id="KW-1185">Reference proteome</keyword>
<name>A0A066WAG8_TILAU</name>
<dbReference type="InterPro" id="IPR025799">
    <property type="entry name" value="Arg_MeTrfase"/>
</dbReference>
<gene>
    <name evidence="9" type="ORF">K437DRAFT_234622</name>
</gene>
<evidence type="ECO:0000256" key="2">
    <source>
        <dbReference type="ARBA" id="ARBA00022679"/>
    </source>
</evidence>
<feature type="region of interest" description="Disordered" evidence="5">
    <location>
        <begin position="821"/>
        <end position="862"/>
    </location>
</feature>
<dbReference type="GO" id="GO:0005634">
    <property type="term" value="C:nucleus"/>
    <property type="evidence" value="ECO:0007669"/>
    <property type="project" value="TreeGrafter"/>
</dbReference>
<evidence type="ECO:0000256" key="4">
    <source>
        <dbReference type="PROSITE-ProRule" id="PRU01015"/>
    </source>
</evidence>
<dbReference type="GeneID" id="25262870"/>
<dbReference type="Gene3D" id="3.40.50.150">
    <property type="entry name" value="Vaccinia Virus protein VP39"/>
    <property type="match status" value="1"/>
</dbReference>
<dbReference type="SUPFAM" id="SSF53335">
    <property type="entry name" value="S-adenosyl-L-methionine-dependent methyltransferases"/>
    <property type="match status" value="1"/>
</dbReference>
<dbReference type="OMA" id="IKYAWYE"/>
<dbReference type="FunCoup" id="A0A066WAG8">
    <property type="interactions" value="672"/>
</dbReference>
<dbReference type="InterPro" id="IPR035247">
    <property type="entry name" value="PRMT5_TIM"/>
</dbReference>
<evidence type="ECO:0000259" key="8">
    <source>
        <dbReference type="Pfam" id="PF17286"/>
    </source>
</evidence>
<keyword evidence="2 4" id="KW-0808">Transferase</keyword>
<dbReference type="HOGENOM" id="CLU_010247_0_0_1"/>
<feature type="domain" description="PRMT5 oligomerisation" evidence="8">
    <location>
        <begin position="618"/>
        <end position="907"/>
    </location>
</feature>
<evidence type="ECO:0000313" key="9">
    <source>
        <dbReference type="EMBL" id="KDN47765.1"/>
    </source>
</evidence>
<dbReference type="EMBL" id="JMSN01000028">
    <property type="protein sequence ID" value="KDN47765.1"/>
    <property type="molecule type" value="Genomic_DNA"/>
</dbReference>